<keyword evidence="2" id="KW-1185">Reference proteome</keyword>
<name>A0ABU8BI56_9BRAD</name>
<dbReference type="Proteomes" id="UP001364224">
    <property type="component" value="Unassembled WGS sequence"/>
</dbReference>
<proteinExistence type="predicted"/>
<reference evidence="1 2" key="1">
    <citation type="submission" date="2024-02" db="EMBL/GenBank/DDBJ databases">
        <title>Adaptive strategies in a cosmopolitan and abundant soil bacterium.</title>
        <authorList>
            <person name="Carini P."/>
        </authorList>
    </citation>
    <scope>NUCLEOTIDE SEQUENCE [LARGE SCALE GENOMIC DNA]</scope>
    <source>
        <strain evidence="1 2">AZCC 1608</strain>
    </source>
</reference>
<protein>
    <submittedName>
        <fullName evidence="1">Uncharacterized protein</fullName>
    </submittedName>
</protein>
<organism evidence="1 2">
    <name type="scientific">Bradyrhizobium algeriense</name>
    <dbReference type="NCBI Taxonomy" id="634784"/>
    <lineage>
        <taxon>Bacteria</taxon>
        <taxon>Pseudomonadati</taxon>
        <taxon>Pseudomonadota</taxon>
        <taxon>Alphaproteobacteria</taxon>
        <taxon>Hyphomicrobiales</taxon>
        <taxon>Nitrobacteraceae</taxon>
        <taxon>Bradyrhizobium</taxon>
    </lineage>
</organism>
<comment type="caution">
    <text evidence="1">The sequence shown here is derived from an EMBL/GenBank/DDBJ whole genome shotgun (WGS) entry which is preliminary data.</text>
</comment>
<accession>A0ABU8BI56</accession>
<dbReference type="RefSeq" id="WP_334485158.1">
    <property type="nucleotide sequence ID" value="NZ_JAZHRV010000001.1"/>
</dbReference>
<evidence type="ECO:0000313" key="2">
    <source>
        <dbReference type="Proteomes" id="UP001364224"/>
    </source>
</evidence>
<evidence type="ECO:0000313" key="1">
    <source>
        <dbReference type="EMBL" id="MEH2558237.1"/>
    </source>
</evidence>
<dbReference type="EMBL" id="JAZHRV010000001">
    <property type="protein sequence ID" value="MEH2558237.1"/>
    <property type="molecule type" value="Genomic_DNA"/>
</dbReference>
<gene>
    <name evidence="1" type="ORF">V1286_005766</name>
</gene>
<sequence>MADIVLLVNICIAGIYSNGWENIGKDVRKSAVLGYLFSIPCLLPTSSPNAAFRDVDFYK</sequence>